<dbReference type="GO" id="GO:0005525">
    <property type="term" value="F:GTP binding"/>
    <property type="evidence" value="ECO:0007669"/>
    <property type="project" value="UniProtKB-KW"/>
</dbReference>
<dbReference type="InterPro" id="IPR027417">
    <property type="entry name" value="P-loop_NTPase"/>
</dbReference>
<feature type="compositionally biased region" description="Basic and acidic residues" evidence="4">
    <location>
        <begin position="13"/>
        <end position="35"/>
    </location>
</feature>
<reference evidence="6" key="2">
    <citation type="submission" date="2025-09" db="UniProtKB">
        <authorList>
            <consortium name="Ensembl"/>
        </authorList>
    </citation>
    <scope>IDENTIFICATION</scope>
</reference>
<dbReference type="Pfam" id="PF04548">
    <property type="entry name" value="AIG1"/>
    <property type="match status" value="1"/>
</dbReference>
<dbReference type="AlphaFoldDB" id="A0A7N8YLW4"/>
<evidence type="ECO:0000313" key="6">
    <source>
        <dbReference type="Ensembl" id="ENSMAMP00000067612.1"/>
    </source>
</evidence>
<feature type="compositionally biased region" description="Polar residues" evidence="4">
    <location>
        <begin position="1"/>
        <end position="10"/>
    </location>
</feature>
<dbReference type="InParanoid" id="A0A7N8YLW4"/>
<dbReference type="PANTHER" id="PTHR10903">
    <property type="entry name" value="GTPASE, IMAP FAMILY MEMBER-RELATED"/>
    <property type="match status" value="1"/>
</dbReference>
<feature type="domain" description="AIG1-type G" evidence="5">
    <location>
        <begin position="33"/>
        <end position="238"/>
    </location>
</feature>
<keyword evidence="7" id="KW-1185">Reference proteome</keyword>
<evidence type="ECO:0000259" key="5">
    <source>
        <dbReference type="PROSITE" id="PS51720"/>
    </source>
</evidence>
<keyword evidence="3" id="KW-0342">GTP-binding</keyword>
<dbReference type="InterPro" id="IPR045058">
    <property type="entry name" value="GIMA/IAN/Toc"/>
</dbReference>
<dbReference type="InterPro" id="IPR006703">
    <property type="entry name" value="G_AIG1"/>
</dbReference>
<name>A0A7N8YLW4_9TELE</name>
<dbReference type="SUPFAM" id="SSF52540">
    <property type="entry name" value="P-loop containing nucleoside triphosphate hydrolases"/>
    <property type="match status" value="1"/>
</dbReference>
<evidence type="ECO:0000256" key="4">
    <source>
        <dbReference type="SAM" id="MobiDB-lite"/>
    </source>
</evidence>
<protein>
    <submittedName>
        <fullName evidence="6">GTPase IMAP family member 4-like</fullName>
    </submittedName>
</protein>
<evidence type="ECO:0000256" key="3">
    <source>
        <dbReference type="ARBA" id="ARBA00023134"/>
    </source>
</evidence>
<comment type="similarity">
    <text evidence="1">Belongs to the TRAFAC class TrmE-Era-EngA-EngB-Septin-like GTPase superfamily. AIG1/Toc34/Toc159-like paraseptin GTPase family. IAN subfamily.</text>
</comment>
<accession>A0A7N8YLW4</accession>
<dbReference type="Ensembl" id="ENSMAMT00000068693.1">
    <property type="protein sequence ID" value="ENSMAMP00000067612.1"/>
    <property type="gene ID" value="ENSMAMG00000024527.1"/>
</dbReference>
<sequence>MDNPNETTTEAPGKAEKQGEEVTKKPGKKESEKPELRILLWGRTDHGRSTLGNAILGTNCFQTDQAASSVTNVCAIEKKEFDGQTLAIVDTPGLFRTETDEKEMMKDILHIVMSVYPGPHVILLVLKYDQFTYEDRKALEIFKKVYPDAAAYTIAVVTHADQSISEADAKTFLQSKEPLKEFAQNFCLFKINYQNAQLKGEQQQIKDLLKMIITVAKKPKYCRSELINKSKDVFEKAMKRPDVNTSTKLVDFISHFLSNEVPALKHFFDVLESVAYNCIKANS</sequence>
<dbReference type="PANTHER" id="PTHR10903:SF184">
    <property type="entry name" value="GTP-BINDING PROTEIN A"/>
    <property type="match status" value="1"/>
</dbReference>
<evidence type="ECO:0000256" key="1">
    <source>
        <dbReference type="ARBA" id="ARBA00008535"/>
    </source>
</evidence>
<feature type="region of interest" description="Disordered" evidence="4">
    <location>
        <begin position="1"/>
        <end position="35"/>
    </location>
</feature>
<organism evidence="6 7">
    <name type="scientific">Mastacembelus armatus</name>
    <name type="common">zig-zag eel</name>
    <dbReference type="NCBI Taxonomy" id="205130"/>
    <lineage>
        <taxon>Eukaryota</taxon>
        <taxon>Metazoa</taxon>
        <taxon>Chordata</taxon>
        <taxon>Craniata</taxon>
        <taxon>Vertebrata</taxon>
        <taxon>Euteleostomi</taxon>
        <taxon>Actinopterygii</taxon>
        <taxon>Neopterygii</taxon>
        <taxon>Teleostei</taxon>
        <taxon>Neoteleostei</taxon>
        <taxon>Acanthomorphata</taxon>
        <taxon>Anabantaria</taxon>
        <taxon>Synbranchiformes</taxon>
        <taxon>Mastacembelidae</taxon>
        <taxon>Mastacembelus</taxon>
    </lineage>
</organism>
<dbReference type="Proteomes" id="UP000261640">
    <property type="component" value="Unplaced"/>
</dbReference>
<evidence type="ECO:0000313" key="7">
    <source>
        <dbReference type="Proteomes" id="UP000261640"/>
    </source>
</evidence>
<dbReference type="GeneID" id="113140854"/>
<dbReference type="Gene3D" id="3.40.50.300">
    <property type="entry name" value="P-loop containing nucleotide triphosphate hydrolases"/>
    <property type="match status" value="1"/>
</dbReference>
<dbReference type="PROSITE" id="PS51720">
    <property type="entry name" value="G_AIG1"/>
    <property type="match status" value="1"/>
</dbReference>
<keyword evidence="2" id="KW-0547">Nucleotide-binding</keyword>
<dbReference type="RefSeq" id="XP_026180702.1">
    <property type="nucleotide sequence ID" value="XM_026324917.1"/>
</dbReference>
<evidence type="ECO:0000256" key="2">
    <source>
        <dbReference type="ARBA" id="ARBA00022741"/>
    </source>
</evidence>
<proteinExistence type="inferred from homology"/>
<reference evidence="6" key="1">
    <citation type="submission" date="2025-08" db="UniProtKB">
        <authorList>
            <consortium name="Ensembl"/>
        </authorList>
    </citation>
    <scope>IDENTIFICATION</scope>
</reference>
<dbReference type="GeneTree" id="ENSGT01120000271858"/>